<dbReference type="Pfam" id="PF20654">
    <property type="entry name" value="Sec3_C-term"/>
    <property type="match status" value="1"/>
</dbReference>
<evidence type="ECO:0000313" key="8">
    <source>
        <dbReference type="EMBL" id="KIM34542.1"/>
    </source>
</evidence>
<evidence type="ECO:0000259" key="7">
    <source>
        <dbReference type="SMART" id="SM01313"/>
    </source>
</evidence>
<feature type="compositionally biased region" description="Low complexity" evidence="6">
    <location>
        <begin position="230"/>
        <end position="243"/>
    </location>
</feature>
<evidence type="ECO:0000256" key="1">
    <source>
        <dbReference type="ARBA" id="ARBA00006518"/>
    </source>
</evidence>
<dbReference type="STRING" id="933852.A0A0C2Y0B5"/>
<dbReference type="PANTHER" id="PTHR16092:SF14">
    <property type="entry name" value="EXOCYST COMPLEX COMPONENT 1 ISOFORM X1"/>
    <property type="match status" value="1"/>
</dbReference>
<dbReference type="CDD" id="cd13315">
    <property type="entry name" value="PH_Sec3"/>
    <property type="match status" value="1"/>
</dbReference>
<dbReference type="HOGENOM" id="CLU_002075_0_0_1"/>
<name>A0A0C2Y0B5_SERVB</name>
<accession>A0A0C2Y0B5</accession>
<gene>
    <name evidence="8" type="ORF">M408DRAFT_325916</name>
</gene>
<reference evidence="8 9" key="1">
    <citation type="submission" date="2014-04" db="EMBL/GenBank/DDBJ databases">
        <authorList>
            <consortium name="DOE Joint Genome Institute"/>
            <person name="Kuo A."/>
            <person name="Zuccaro A."/>
            <person name="Kohler A."/>
            <person name="Nagy L.G."/>
            <person name="Floudas D."/>
            <person name="Copeland A."/>
            <person name="Barry K.W."/>
            <person name="Cichocki N."/>
            <person name="Veneault-Fourrey C."/>
            <person name="LaButti K."/>
            <person name="Lindquist E.A."/>
            <person name="Lipzen A."/>
            <person name="Lundell T."/>
            <person name="Morin E."/>
            <person name="Murat C."/>
            <person name="Sun H."/>
            <person name="Tunlid A."/>
            <person name="Henrissat B."/>
            <person name="Grigoriev I.V."/>
            <person name="Hibbett D.S."/>
            <person name="Martin F."/>
            <person name="Nordberg H.P."/>
            <person name="Cantor M.N."/>
            <person name="Hua S.X."/>
        </authorList>
    </citation>
    <scope>NUCLEOTIDE SEQUENCE [LARGE SCALE GENOMIC DNA]</scope>
    <source>
        <strain evidence="8 9">MAFF 305830</strain>
    </source>
</reference>
<dbReference type="GO" id="GO:0006893">
    <property type="term" value="P:Golgi to plasma membrane transport"/>
    <property type="evidence" value="ECO:0007669"/>
    <property type="project" value="TreeGrafter"/>
</dbReference>
<dbReference type="GO" id="GO:0005546">
    <property type="term" value="F:phosphatidylinositol-4,5-bisphosphate binding"/>
    <property type="evidence" value="ECO:0007669"/>
    <property type="project" value="TreeGrafter"/>
</dbReference>
<keyword evidence="2" id="KW-0813">Transport</keyword>
<dbReference type="PANTHER" id="PTHR16092">
    <property type="entry name" value="SEC3/SYNTAXIN-RELATED"/>
    <property type="match status" value="1"/>
</dbReference>
<comment type="similarity">
    <text evidence="1">Belongs to the SEC3 family.</text>
</comment>
<dbReference type="EMBL" id="KN824277">
    <property type="protein sequence ID" value="KIM34542.1"/>
    <property type="molecule type" value="Genomic_DNA"/>
</dbReference>
<dbReference type="AlphaFoldDB" id="A0A0C2Y0B5"/>
<dbReference type="Pfam" id="PF15277">
    <property type="entry name" value="Sec3-PIP2_bind"/>
    <property type="match status" value="1"/>
</dbReference>
<dbReference type="OrthoDB" id="27109at2759"/>
<dbReference type="GO" id="GO:0006887">
    <property type="term" value="P:exocytosis"/>
    <property type="evidence" value="ECO:0007669"/>
    <property type="project" value="UniProtKB-KW"/>
</dbReference>
<keyword evidence="9" id="KW-1185">Reference proteome</keyword>
<organism evidence="8 9">
    <name type="scientific">Serendipita vermifera MAFF 305830</name>
    <dbReference type="NCBI Taxonomy" id="933852"/>
    <lineage>
        <taxon>Eukaryota</taxon>
        <taxon>Fungi</taxon>
        <taxon>Dikarya</taxon>
        <taxon>Basidiomycota</taxon>
        <taxon>Agaricomycotina</taxon>
        <taxon>Agaricomycetes</taxon>
        <taxon>Sebacinales</taxon>
        <taxon>Serendipitaceae</taxon>
        <taxon>Serendipita</taxon>
    </lineage>
</organism>
<feature type="compositionally biased region" description="Polar residues" evidence="6">
    <location>
        <begin position="219"/>
        <end position="229"/>
    </location>
</feature>
<evidence type="ECO:0000313" key="9">
    <source>
        <dbReference type="Proteomes" id="UP000054097"/>
    </source>
</evidence>
<feature type="compositionally biased region" description="Polar residues" evidence="6">
    <location>
        <begin position="176"/>
        <end position="211"/>
    </location>
</feature>
<evidence type="ECO:0000256" key="5">
    <source>
        <dbReference type="SAM" id="Coils"/>
    </source>
</evidence>
<feature type="compositionally biased region" description="Pro residues" evidence="6">
    <location>
        <begin position="244"/>
        <end position="258"/>
    </location>
</feature>
<feature type="compositionally biased region" description="Basic and acidic residues" evidence="6">
    <location>
        <begin position="306"/>
        <end position="315"/>
    </location>
</feature>
<keyword evidence="4 5" id="KW-0175">Coiled coil</keyword>
<dbReference type="Pfam" id="PF09763">
    <property type="entry name" value="Sec3_CC"/>
    <property type="match status" value="1"/>
</dbReference>
<dbReference type="GO" id="GO:0005886">
    <property type="term" value="C:plasma membrane"/>
    <property type="evidence" value="ECO:0007669"/>
    <property type="project" value="TreeGrafter"/>
</dbReference>
<dbReference type="GO" id="GO:0000145">
    <property type="term" value="C:exocyst"/>
    <property type="evidence" value="ECO:0007669"/>
    <property type="project" value="InterPro"/>
</dbReference>
<dbReference type="SMART" id="SM01313">
    <property type="entry name" value="Sec3-PIP2_bind"/>
    <property type="match status" value="1"/>
</dbReference>
<feature type="compositionally biased region" description="Low complexity" evidence="6">
    <location>
        <begin position="151"/>
        <end position="172"/>
    </location>
</feature>
<protein>
    <recommendedName>
        <fullName evidence="7">Exocyst complex component Sec3 PIP2-binding N-terminal domain-containing protein</fullName>
    </recommendedName>
</protein>
<evidence type="ECO:0000256" key="6">
    <source>
        <dbReference type="SAM" id="MobiDB-lite"/>
    </source>
</evidence>
<feature type="coiled-coil region" evidence="5">
    <location>
        <begin position="548"/>
        <end position="579"/>
    </location>
</feature>
<feature type="region of interest" description="Disordered" evidence="6">
    <location>
        <begin position="134"/>
        <end position="406"/>
    </location>
</feature>
<dbReference type="Gene3D" id="2.30.29.90">
    <property type="match status" value="1"/>
</dbReference>
<keyword evidence="3" id="KW-0268">Exocytosis</keyword>
<dbReference type="InterPro" id="IPR048628">
    <property type="entry name" value="Sec3_C"/>
</dbReference>
<feature type="domain" description="Exocyst complex component Sec3 PIP2-binding N-terminal" evidence="7">
    <location>
        <begin position="44"/>
        <end position="129"/>
    </location>
</feature>
<sequence>MADDIRQRIIASVFSKRSQSGSLEEQYIAHVKIYEEATPGNDDGGRKARYILLSLSLKGPAFLHKSRENTNGSFSIGKSWNLNELTALEVSGRTPGFDITFARRYRWQTESWEDQETFLIATVKLFRRINGGQSPQVIGWKMPDGPGVSMASRSSASTSAGDDTRSSGSGRRLQVKTGSNGSTDLPPRSSSPNMLTPRQMTSPLRSVSPTRQGMLLTPGRTSVDQPSPTSSRPSGGINGRRSPSPGPSPRSAYPPVPSPNMQGRSPGRSPGIQRTEGASPSQREPPPTRETTSSRLGRRPTGSERPSYERDKSRENGLPSNPRRGGDSRSERAPSPNWDEPPPPAESATPRAGSRAARDLPPVDTTSASSKRTVKPRAVPETPPSTKSDLNDPRERPPLPVSLGQGVKKDPYARISFYDPANQAAADRLLAFSGGLGEEESNEATMANIEEMLEGYEWSSIGTLGVWGEPKGAADQIEARLLKELTALDSANMYSFVEADDRVTTVLGYIEDALKEIAEMDGSINSYGIHLNSVDDDISYIQSQNRGLQVQTQNQRALLKELEDLLQTVQVDREALLTLTNQSLEKRSGITRLEDAATELYKALQAGKDTDMAASMQRLDEYRTYNVQFCQRVLDFLSMMISYQADNVLKGPKGSRPDPLVVASHAPMEEHLISYAGLIRYMREMDETRYGKLCGAYFGAASQLYKDQIKALLDSQLATVRRVTDEESDMSMGFIFILFFPAFGRILDQISPLTYKEEEFLSNFLQINETGDTFADYMNLDSYFRRQASRWVGISRETQKLLRGAMDLIFSFLPDGLKKWIDDVLELDKIQMIGIIAHLERYKLDAEERGNIFLVKFLQKHHSRLIAYQARHVDELIKSIEATKLSSKKRKGVVHFIKYFPIFVNRVEGQLTGADGFEIRMVVDTSYEKIVNAMFESLQQMAKLEGEGEDKGQLNYHVILIENMHSFVNDLSQQSLGSMAGFTRRAETIYDENLSAYVRLILRRPFPKLIDFVESAEKLLKTMSPSDVASSATHNKQMLKKLVKDNTVKDIKRHIDAMFKRVEKHFSEGEEAGGQGGGGGSGGGGVAMPGTVLYVVWKACEDELVSFTERLLKFIATCHKDASAECSVNDVEAGFRKHKA</sequence>
<evidence type="ECO:0000256" key="2">
    <source>
        <dbReference type="ARBA" id="ARBA00022448"/>
    </source>
</evidence>
<dbReference type="InterPro" id="IPR028258">
    <property type="entry name" value="Sec3-PIP2_bind"/>
</dbReference>
<dbReference type="InterPro" id="IPR019160">
    <property type="entry name" value="Sec3_CC"/>
</dbReference>
<reference evidence="9" key="2">
    <citation type="submission" date="2015-01" db="EMBL/GenBank/DDBJ databases">
        <title>Evolutionary Origins and Diversification of the Mycorrhizal Mutualists.</title>
        <authorList>
            <consortium name="DOE Joint Genome Institute"/>
            <consortium name="Mycorrhizal Genomics Consortium"/>
            <person name="Kohler A."/>
            <person name="Kuo A."/>
            <person name="Nagy L.G."/>
            <person name="Floudas D."/>
            <person name="Copeland A."/>
            <person name="Barry K.W."/>
            <person name="Cichocki N."/>
            <person name="Veneault-Fourrey C."/>
            <person name="LaButti K."/>
            <person name="Lindquist E.A."/>
            <person name="Lipzen A."/>
            <person name="Lundell T."/>
            <person name="Morin E."/>
            <person name="Murat C."/>
            <person name="Riley R."/>
            <person name="Ohm R."/>
            <person name="Sun H."/>
            <person name="Tunlid A."/>
            <person name="Henrissat B."/>
            <person name="Grigoriev I.V."/>
            <person name="Hibbett D.S."/>
            <person name="Martin F."/>
        </authorList>
    </citation>
    <scope>NUCLEOTIDE SEQUENCE [LARGE SCALE GENOMIC DNA]</scope>
    <source>
        <strain evidence="9">MAFF 305830</strain>
    </source>
</reference>
<dbReference type="Proteomes" id="UP000054097">
    <property type="component" value="Unassembled WGS sequence"/>
</dbReference>
<evidence type="ECO:0000256" key="3">
    <source>
        <dbReference type="ARBA" id="ARBA00022483"/>
    </source>
</evidence>
<proteinExistence type="inferred from homology"/>
<evidence type="ECO:0000256" key="4">
    <source>
        <dbReference type="ARBA" id="ARBA00023054"/>
    </source>
</evidence>